<dbReference type="Pfam" id="PF07715">
    <property type="entry name" value="Plug"/>
    <property type="match status" value="1"/>
</dbReference>
<dbReference type="InterPro" id="IPR036942">
    <property type="entry name" value="Beta-barrel_TonB_sf"/>
</dbReference>
<sequence>MKFYFQTGYRLPAFILKLLLVMKLTLVLLITVFLQVSHASYGQTITFKGNDVTMERFFQVIQSQTSFKVLYAEEMLSGVGHTDLNLKGAGVEDALKVCFMNKPLTYTINNNVIVIKVKPAMEVTEQKERQKQPVTITGKITDMQNVPLPGVNVTVVGTAVGTTSDTYGNYQIRLPDNTGRLRFSSIGFITTEIAVAAGTRVVDVHLKEEPRDLTEVVVVGYGTQRKGDITSAIASVKSENFVKGSVTDAAQLIRGKVAGLAVATTDGNPTSTSQINLRGITTLLSGTSPLVLIDGVPGTLTTVAPEDIESMDVLKDGSAAAIYGTRGTNGVILITTKKAKANTPPGIELNTYFTTQRITKKLEFLNADEYRQLVAQKKPGATDYGSNTNWLDQVTQTPFSQVYNLSLKGATENTSYVVNLNYRNLQGILKQSDNNVLYPRIEVNHSMFDGKLKLNANISGFQQRYYAGTASLSTFTGGYNPAVYRNALTYNPTDRPKDDNGNYIEHPDKTDYQNPVSLLENTIGLTKNNNLRTIGTVSYLPIKDLNIKLLGSRDLNNGNTGYYETKKQYSAVHDGRNGYAYVSNTRTQEDLIELTATYNKTINDHQINVLGGYSWRQFDLQQSYMTNFDFPADDFTYNNIGAGLALTRGQALIKSFQSQNRLISYFSRVNYSYMDKYLLSASIRREGSTKFGANHKYGNFPAVSVGWNIKNENFLKESTTLSNLKLRAGYGITGTEPALPYQSLDRLNFNTYGYFNGQFIQVVNPSSNANPDLRWEKKSEVNIGLDYGFLKNRISGTIDVYRRKTTDLLFAYPVATPPYLYNTIVANAASMQNEGIEVQINAIPVTTANFQWNTSVNYSTNRNKLLSLSDDNFQLASGFFDVGNTGEPIQQATSRVQIGQPLGNFYGFKSIDIDDTGHWIIEGADGKPKPIANQQASDKKILGNGLPKHYLSWNNTFSYKQFDLNIGMRGAFGFQIFNSPQLFYSAPVMLTRGNLLKGSYDKIYNKVPLADDQSLQYVSYYIQKGDFWKIDNVTLGYNVPLKLKGVKSVRVYASASNLKTFTSYKGIDPEVSIITSDSSSGVLAPGVDDKNRYPATSTYTLGAFFTF</sequence>
<dbReference type="InterPro" id="IPR012910">
    <property type="entry name" value="Plug_dom"/>
</dbReference>
<dbReference type="Gene3D" id="2.170.130.10">
    <property type="entry name" value="TonB-dependent receptor, plug domain"/>
    <property type="match status" value="1"/>
</dbReference>
<evidence type="ECO:0000256" key="1">
    <source>
        <dbReference type="ARBA" id="ARBA00004571"/>
    </source>
</evidence>
<evidence type="ECO:0000259" key="10">
    <source>
        <dbReference type="Pfam" id="PF00593"/>
    </source>
</evidence>
<evidence type="ECO:0000259" key="11">
    <source>
        <dbReference type="Pfam" id="PF07715"/>
    </source>
</evidence>
<dbReference type="AlphaFoldDB" id="A0A1H3XU29"/>
<dbReference type="InterPro" id="IPR023997">
    <property type="entry name" value="TonB-dep_OMP_SusC/RagA_CS"/>
</dbReference>
<keyword evidence="3 8" id="KW-1134">Transmembrane beta strand</keyword>
<name>A0A1H3XU29_9SPHI</name>
<dbReference type="Proteomes" id="UP000198850">
    <property type="component" value="Unassembled WGS sequence"/>
</dbReference>
<comment type="subcellular location">
    <subcellularLocation>
        <location evidence="1 8">Cell outer membrane</location>
        <topology evidence="1 8">Multi-pass membrane protein</topology>
    </subcellularLocation>
</comment>
<reference evidence="12 13" key="1">
    <citation type="submission" date="2016-10" db="EMBL/GenBank/DDBJ databases">
        <authorList>
            <person name="de Groot N.N."/>
        </authorList>
    </citation>
    <scope>NUCLEOTIDE SEQUENCE [LARGE SCALE GENOMIC DNA]</scope>
    <source>
        <strain evidence="12 13">DSM 19033</strain>
    </source>
</reference>
<accession>A0A1H3XU29</accession>
<keyword evidence="7 8" id="KW-0998">Cell outer membrane</keyword>
<evidence type="ECO:0000256" key="5">
    <source>
        <dbReference type="ARBA" id="ARBA00023077"/>
    </source>
</evidence>
<organism evidence="12 13">
    <name type="scientific">Pedobacter hartonius</name>
    <dbReference type="NCBI Taxonomy" id="425514"/>
    <lineage>
        <taxon>Bacteria</taxon>
        <taxon>Pseudomonadati</taxon>
        <taxon>Bacteroidota</taxon>
        <taxon>Sphingobacteriia</taxon>
        <taxon>Sphingobacteriales</taxon>
        <taxon>Sphingobacteriaceae</taxon>
        <taxon>Pedobacter</taxon>
    </lineage>
</organism>
<dbReference type="InterPro" id="IPR039426">
    <property type="entry name" value="TonB-dep_rcpt-like"/>
</dbReference>
<evidence type="ECO:0000256" key="9">
    <source>
        <dbReference type="RuleBase" id="RU003357"/>
    </source>
</evidence>
<dbReference type="Pfam" id="PF00593">
    <property type="entry name" value="TonB_dep_Rec_b-barrel"/>
    <property type="match status" value="1"/>
</dbReference>
<evidence type="ECO:0000256" key="6">
    <source>
        <dbReference type="ARBA" id="ARBA00023136"/>
    </source>
</evidence>
<comment type="similarity">
    <text evidence="8 9">Belongs to the TonB-dependent receptor family.</text>
</comment>
<dbReference type="Gene3D" id="2.60.40.1120">
    <property type="entry name" value="Carboxypeptidase-like, regulatory domain"/>
    <property type="match status" value="1"/>
</dbReference>
<dbReference type="SUPFAM" id="SSF56935">
    <property type="entry name" value="Porins"/>
    <property type="match status" value="1"/>
</dbReference>
<evidence type="ECO:0000256" key="7">
    <source>
        <dbReference type="ARBA" id="ARBA00023237"/>
    </source>
</evidence>
<dbReference type="STRING" id="425514.SAMN05443550_101708"/>
<dbReference type="GO" id="GO:0009279">
    <property type="term" value="C:cell outer membrane"/>
    <property type="evidence" value="ECO:0007669"/>
    <property type="project" value="UniProtKB-SubCell"/>
</dbReference>
<protein>
    <submittedName>
        <fullName evidence="12">TonB-linked outer membrane protein, SusC/RagA family</fullName>
    </submittedName>
</protein>
<gene>
    <name evidence="12" type="ORF">SAMN05443550_101708</name>
</gene>
<dbReference type="NCBIfam" id="TIGR04056">
    <property type="entry name" value="OMP_RagA_SusC"/>
    <property type="match status" value="1"/>
</dbReference>
<keyword evidence="2 8" id="KW-0813">Transport</keyword>
<dbReference type="EMBL" id="FNRA01000001">
    <property type="protein sequence ID" value="SEA02114.1"/>
    <property type="molecule type" value="Genomic_DNA"/>
</dbReference>
<dbReference type="OrthoDB" id="9768177at2"/>
<keyword evidence="6 8" id="KW-0472">Membrane</keyword>
<dbReference type="InterPro" id="IPR023996">
    <property type="entry name" value="TonB-dep_OMP_SusC/RagA"/>
</dbReference>
<feature type="domain" description="TonB-dependent receptor plug" evidence="11">
    <location>
        <begin position="227"/>
        <end position="331"/>
    </location>
</feature>
<dbReference type="RefSeq" id="WP_090555146.1">
    <property type="nucleotide sequence ID" value="NZ_FNRA01000001.1"/>
</dbReference>
<dbReference type="NCBIfam" id="TIGR04057">
    <property type="entry name" value="SusC_RagA_signa"/>
    <property type="match status" value="1"/>
</dbReference>
<dbReference type="InterPro" id="IPR008969">
    <property type="entry name" value="CarboxyPept-like_regulatory"/>
</dbReference>
<evidence type="ECO:0000313" key="12">
    <source>
        <dbReference type="EMBL" id="SEA02114.1"/>
    </source>
</evidence>
<dbReference type="Pfam" id="PF13715">
    <property type="entry name" value="CarbopepD_reg_2"/>
    <property type="match status" value="1"/>
</dbReference>
<keyword evidence="13" id="KW-1185">Reference proteome</keyword>
<evidence type="ECO:0000256" key="3">
    <source>
        <dbReference type="ARBA" id="ARBA00022452"/>
    </source>
</evidence>
<evidence type="ECO:0000256" key="4">
    <source>
        <dbReference type="ARBA" id="ARBA00022692"/>
    </source>
</evidence>
<keyword evidence="4 8" id="KW-0812">Transmembrane</keyword>
<dbReference type="PROSITE" id="PS52016">
    <property type="entry name" value="TONB_DEPENDENT_REC_3"/>
    <property type="match status" value="1"/>
</dbReference>
<proteinExistence type="inferred from homology"/>
<dbReference type="InterPro" id="IPR000531">
    <property type="entry name" value="Beta-barrel_TonB"/>
</dbReference>
<evidence type="ECO:0000313" key="13">
    <source>
        <dbReference type="Proteomes" id="UP000198850"/>
    </source>
</evidence>
<evidence type="ECO:0000256" key="8">
    <source>
        <dbReference type="PROSITE-ProRule" id="PRU01360"/>
    </source>
</evidence>
<keyword evidence="5 9" id="KW-0798">TonB box</keyword>
<dbReference type="Gene3D" id="2.40.170.20">
    <property type="entry name" value="TonB-dependent receptor, beta-barrel domain"/>
    <property type="match status" value="1"/>
</dbReference>
<dbReference type="InterPro" id="IPR037066">
    <property type="entry name" value="Plug_dom_sf"/>
</dbReference>
<dbReference type="SUPFAM" id="SSF49464">
    <property type="entry name" value="Carboxypeptidase regulatory domain-like"/>
    <property type="match status" value="1"/>
</dbReference>
<feature type="domain" description="TonB-dependent receptor-like beta-barrel" evidence="10">
    <location>
        <begin position="486"/>
        <end position="1058"/>
    </location>
</feature>
<evidence type="ECO:0000256" key="2">
    <source>
        <dbReference type="ARBA" id="ARBA00022448"/>
    </source>
</evidence>